<comment type="caution">
    <text evidence="2">The sequence shown here is derived from an EMBL/GenBank/DDBJ whole genome shotgun (WGS) entry which is preliminary data.</text>
</comment>
<dbReference type="InterPro" id="IPR002347">
    <property type="entry name" value="SDR_fam"/>
</dbReference>
<dbReference type="AlphaFoldDB" id="A0A3N8PTV6"/>
<evidence type="ECO:0000313" key="3">
    <source>
        <dbReference type="Proteomes" id="UP000277921"/>
    </source>
</evidence>
<dbReference type="PANTHER" id="PTHR42760:SF122">
    <property type="entry name" value="NAD(P)-BINDING PROTEIN"/>
    <property type="match status" value="1"/>
</dbReference>
<accession>A0A3N8PTV6</accession>
<reference evidence="2 3" key="1">
    <citation type="submission" date="2018-08" db="EMBL/GenBank/DDBJ databases">
        <title>Comparative analysis of Burkholderia isolates from Puerto Rico.</title>
        <authorList>
            <person name="Hall C."/>
            <person name="Sahl J."/>
            <person name="Wagner D."/>
        </authorList>
    </citation>
    <scope>NUCLEOTIDE SEQUENCE [LARGE SCALE GENOMIC DNA]</scope>
    <source>
        <strain evidence="2 3">Bp9025</strain>
    </source>
</reference>
<dbReference type="PRINTS" id="PR00080">
    <property type="entry name" value="SDRFAMILY"/>
</dbReference>
<dbReference type="Proteomes" id="UP000277921">
    <property type="component" value="Unassembled WGS sequence"/>
</dbReference>
<dbReference type="NCBIfam" id="NF005559">
    <property type="entry name" value="PRK07231.1"/>
    <property type="match status" value="1"/>
</dbReference>
<dbReference type="FunFam" id="3.40.50.720:FF:000084">
    <property type="entry name" value="Short-chain dehydrogenase reductase"/>
    <property type="match status" value="1"/>
</dbReference>
<comment type="similarity">
    <text evidence="1">Belongs to the short-chain dehydrogenases/reductases (SDR) family.</text>
</comment>
<dbReference type="CDD" id="cd05233">
    <property type="entry name" value="SDR_c"/>
    <property type="match status" value="1"/>
</dbReference>
<dbReference type="Gene3D" id="3.40.50.720">
    <property type="entry name" value="NAD(P)-binding Rossmann-like Domain"/>
    <property type="match status" value="1"/>
</dbReference>
<dbReference type="PRINTS" id="PR00081">
    <property type="entry name" value="GDHRDH"/>
</dbReference>
<dbReference type="Pfam" id="PF13561">
    <property type="entry name" value="adh_short_C2"/>
    <property type="match status" value="1"/>
</dbReference>
<dbReference type="GO" id="GO:0006633">
    <property type="term" value="P:fatty acid biosynthetic process"/>
    <property type="evidence" value="ECO:0007669"/>
    <property type="project" value="TreeGrafter"/>
</dbReference>
<dbReference type="InterPro" id="IPR036291">
    <property type="entry name" value="NAD(P)-bd_dom_sf"/>
</dbReference>
<sequence>MSNRLKDQVAIVAGAGATAGEGIGNGQAVAIAYAREGASVLLVDLNVEAAQKTRRMIEEVGGEAVVFQADVSRAFDCQAMVGRCLEAFGQVDILHNNVGIEPKVFGGILSVDEASWDLQINVNLKSMFLTCRAVLPEMLKRKKGAIVNISSISAERFNPNVFVYNISKAGVNALTRSLAIETADKGIRVNAIMPGLIDTPLVDRHKDAYGGDREKMRRAREERVPMKKMGESWDIANTSVFLASDEAKYITGQVLAVDGGYMCKI</sequence>
<gene>
    <name evidence="2" type="ORF">DF051_17525</name>
</gene>
<dbReference type="SUPFAM" id="SSF51735">
    <property type="entry name" value="NAD(P)-binding Rossmann-fold domains"/>
    <property type="match status" value="1"/>
</dbReference>
<evidence type="ECO:0000313" key="2">
    <source>
        <dbReference type="EMBL" id="RQT14948.1"/>
    </source>
</evidence>
<dbReference type="InterPro" id="IPR020904">
    <property type="entry name" value="Sc_DH/Rdtase_CS"/>
</dbReference>
<dbReference type="RefSeq" id="WP_124580031.1">
    <property type="nucleotide sequence ID" value="NZ_QTQV01000009.1"/>
</dbReference>
<dbReference type="GO" id="GO:0048038">
    <property type="term" value="F:quinone binding"/>
    <property type="evidence" value="ECO:0007669"/>
    <property type="project" value="TreeGrafter"/>
</dbReference>
<proteinExistence type="inferred from homology"/>
<dbReference type="GO" id="GO:0016616">
    <property type="term" value="F:oxidoreductase activity, acting on the CH-OH group of donors, NAD or NADP as acceptor"/>
    <property type="evidence" value="ECO:0007669"/>
    <property type="project" value="TreeGrafter"/>
</dbReference>
<organism evidence="2 3">
    <name type="scientific">Burkholderia contaminans</name>
    <dbReference type="NCBI Taxonomy" id="488447"/>
    <lineage>
        <taxon>Bacteria</taxon>
        <taxon>Pseudomonadati</taxon>
        <taxon>Pseudomonadota</taxon>
        <taxon>Betaproteobacteria</taxon>
        <taxon>Burkholderiales</taxon>
        <taxon>Burkholderiaceae</taxon>
        <taxon>Burkholderia</taxon>
        <taxon>Burkholderia cepacia complex</taxon>
    </lineage>
</organism>
<evidence type="ECO:0000256" key="1">
    <source>
        <dbReference type="ARBA" id="ARBA00006484"/>
    </source>
</evidence>
<dbReference type="PROSITE" id="PS00061">
    <property type="entry name" value="ADH_SHORT"/>
    <property type="match status" value="1"/>
</dbReference>
<name>A0A3N8PTV6_9BURK</name>
<dbReference type="EMBL" id="QTQV01000009">
    <property type="protein sequence ID" value="RQT14948.1"/>
    <property type="molecule type" value="Genomic_DNA"/>
</dbReference>
<dbReference type="PANTHER" id="PTHR42760">
    <property type="entry name" value="SHORT-CHAIN DEHYDROGENASES/REDUCTASES FAMILY MEMBER"/>
    <property type="match status" value="1"/>
</dbReference>
<protein>
    <submittedName>
        <fullName evidence="2">SDR family NAD(P)-dependent oxidoreductase</fullName>
    </submittedName>
</protein>